<organism evidence="4 5">
    <name type="scientific">Vicingus serpentipes</name>
    <dbReference type="NCBI Taxonomy" id="1926625"/>
    <lineage>
        <taxon>Bacteria</taxon>
        <taxon>Pseudomonadati</taxon>
        <taxon>Bacteroidota</taxon>
        <taxon>Flavobacteriia</taxon>
        <taxon>Flavobacteriales</taxon>
        <taxon>Vicingaceae</taxon>
        <taxon>Vicingus</taxon>
    </lineage>
</organism>
<protein>
    <recommendedName>
        <fullName evidence="3">LTD domain-containing protein</fullName>
    </recommendedName>
</protein>
<proteinExistence type="predicted"/>
<feature type="domain" description="LTD" evidence="3">
    <location>
        <begin position="839"/>
        <end position="969"/>
    </location>
</feature>
<evidence type="ECO:0000259" key="3">
    <source>
        <dbReference type="PROSITE" id="PS51841"/>
    </source>
</evidence>
<evidence type="ECO:0000256" key="1">
    <source>
        <dbReference type="ARBA" id="ARBA00022729"/>
    </source>
</evidence>
<evidence type="ECO:0000313" key="5">
    <source>
        <dbReference type="Proteomes" id="UP000321721"/>
    </source>
</evidence>
<dbReference type="InterPro" id="IPR014755">
    <property type="entry name" value="Cu-Rt/internalin_Ig-like"/>
</dbReference>
<comment type="caution">
    <text evidence="4">The sequence shown here is derived from an EMBL/GenBank/DDBJ whole genome shotgun (WGS) entry which is preliminary data.</text>
</comment>
<dbReference type="Proteomes" id="UP000321721">
    <property type="component" value="Unassembled WGS sequence"/>
</dbReference>
<evidence type="ECO:0000313" key="4">
    <source>
        <dbReference type="EMBL" id="TXB64794.1"/>
    </source>
</evidence>
<keyword evidence="5" id="KW-1185">Reference proteome</keyword>
<dbReference type="Gene3D" id="2.60.40.1220">
    <property type="match status" value="3"/>
</dbReference>
<dbReference type="EMBL" id="VOOS01000004">
    <property type="protein sequence ID" value="TXB64794.1"/>
    <property type="molecule type" value="Genomic_DNA"/>
</dbReference>
<dbReference type="InterPro" id="IPR036415">
    <property type="entry name" value="Lamin_tail_dom_sf"/>
</dbReference>
<dbReference type="InterPro" id="IPR001322">
    <property type="entry name" value="Lamin_tail_dom"/>
</dbReference>
<dbReference type="Gene3D" id="2.60.40.4070">
    <property type="match status" value="1"/>
</dbReference>
<sequence>MINKLGNIKYALLNAVFLMLSSFAFAQFSDDFSDGDFTNSPTWSGNDALFTITTGELNSQSSGAATYYLSTPSTLSSNAEWIFDLNLKFGTSGANYVDVFLMADVADLTTAQNGYFVRIGSTQDDIKLYSLVSGTANILIDGNDGDVNSTSNNPFQIKVTRDLSNNWALLYDDGILGSFTNAGSVFDNSVNSSSFFGVLIEQSSAASPINNHFFDNFYCGTIGADLTPPSIDSVVVVDANNLNVYFNEVVEINTAQSLTNYSADNGLGNPSTAMRDLTDSSIVHLTFSTAFTNGLTNNLTTINLEDNSGNVITSSVNPFTYVVIIPVTYGDVIINEIFADPSPQIGLPNAEFVELYNTSANTYNLGNWNFINSTTAKSLPNFVLMPNNYVILCSTTDTALYSPYGNVIGISSFTALTNGGDSLTLTDNNGVVVDVVSYDISWYNDPSKDDGGYTLELINPTNPCASGSGNWSASANTDGGTPGTQNSVFDSSPDVQAPTISTVKVISATQLEVFFNETMDSLSLATASYGLTGGINTTTVTINTNLQSVMLNLDAPLDSSLVYTLTINNATDCSGNLISLNSIDFGIGKAPLPYEIIITELFPDPSPTIGLPEQEYLELYNNTSKIIDLTNCWISDLSTANQIQSGKILPGEYLILCDDNNEGQFTPYGKVITVGSLPSLNNTDEVITLWDVDSNLIHTVHYFDSWYNDDDKKDGGWSIEMIDYNNPCGEADNWSASTKWFGGTPGIQNSIFASNPDNLLPEVVNANAMNDSTVLVTFNEAIQLGSVTINNGINIATITILDNKNILLNLSNKLQNQTIYTVTVNGAFDCVGNTISTNNSADFALPEQGGINDIVINEILFNPRDGGSDFVELYNNSNKYISLENWKLANLDNDSIDNYKIISELPYLLKPQQFVMLSVDVNNIKQEYFNAKEDAFLQMASLPTYSNDEGSVYLINNNDEVIDNVNYNEDMHFALLNSTDGVSLERIDYNRPSNDESNWHSAAEAVGFATPGYENSQYLIAEIGDEITLSPETFSPDNDGYDDVLNISYQFAEPGNVANVIIYDSKGRLIKNLVLNEYLGTQGTFSWDGIDENNEKAAIGIYIVYAEIVNINGDVKKYKKPCVVAGRLN</sequence>
<keyword evidence="1 2" id="KW-0732">Signal</keyword>
<accession>A0A5C6RS71</accession>
<feature type="domain" description="LTD" evidence="3">
    <location>
        <begin position="318"/>
        <end position="440"/>
    </location>
</feature>
<dbReference type="Pfam" id="PF13205">
    <property type="entry name" value="Big_5"/>
    <property type="match status" value="2"/>
</dbReference>
<dbReference type="AlphaFoldDB" id="A0A5C6RS71"/>
<dbReference type="PROSITE" id="PS51841">
    <property type="entry name" value="LTD"/>
    <property type="match status" value="2"/>
</dbReference>
<gene>
    <name evidence="4" type="ORF">FRY74_10105</name>
</gene>
<dbReference type="Pfam" id="PF13860">
    <property type="entry name" value="FlgD_ig"/>
    <property type="match status" value="1"/>
</dbReference>
<reference evidence="4 5" key="1">
    <citation type="submission" date="2019-08" db="EMBL/GenBank/DDBJ databases">
        <title>Genome of Vicingus serpentipes NCIMB 15042.</title>
        <authorList>
            <person name="Bowman J.P."/>
        </authorList>
    </citation>
    <scope>NUCLEOTIDE SEQUENCE [LARGE SCALE GENOMIC DNA]</scope>
    <source>
        <strain evidence="4 5">NCIMB 15042</strain>
    </source>
</reference>
<dbReference type="Pfam" id="PF00932">
    <property type="entry name" value="LTD"/>
    <property type="match status" value="3"/>
</dbReference>
<feature type="chain" id="PRO_5022789066" description="LTD domain-containing protein" evidence="2">
    <location>
        <begin position="27"/>
        <end position="1129"/>
    </location>
</feature>
<evidence type="ECO:0000256" key="2">
    <source>
        <dbReference type="SAM" id="SignalP"/>
    </source>
</evidence>
<dbReference type="Gene3D" id="2.60.40.1260">
    <property type="entry name" value="Lamin Tail domain"/>
    <property type="match status" value="2"/>
</dbReference>
<dbReference type="RefSeq" id="WP_147101093.1">
    <property type="nucleotide sequence ID" value="NZ_VOOS01000004.1"/>
</dbReference>
<name>A0A5C6RS71_9FLAO</name>
<dbReference type="InterPro" id="IPR025965">
    <property type="entry name" value="FlgD/Vpr_Ig-like"/>
</dbReference>
<dbReference type="InterPro" id="IPR032812">
    <property type="entry name" value="SbsA_Ig"/>
</dbReference>
<feature type="signal peptide" evidence="2">
    <location>
        <begin position="1"/>
        <end position="26"/>
    </location>
</feature>
<dbReference type="OrthoDB" id="1056765at2"/>
<dbReference type="SUPFAM" id="SSF74853">
    <property type="entry name" value="Lamin A/C globular tail domain"/>
    <property type="match status" value="3"/>
</dbReference>